<feature type="transmembrane region" description="Helical" evidence="2">
    <location>
        <begin position="166"/>
        <end position="188"/>
    </location>
</feature>
<keyword evidence="2" id="KW-1133">Transmembrane helix</keyword>
<reference evidence="3 4" key="1">
    <citation type="submission" date="2024-04" db="EMBL/GenBank/DDBJ databases">
        <title>Polymorphospora sp. isolated from Baiyangdian Lake in Xiong'an New Area.</title>
        <authorList>
            <person name="Zhang X."/>
            <person name="Liu J."/>
        </authorList>
    </citation>
    <scope>NUCLEOTIDE SEQUENCE [LARGE SCALE GENOMIC DNA]</scope>
    <source>
        <strain evidence="3 4">2-325</strain>
    </source>
</reference>
<sequence length="362" mass="37069">MQPCAVCGGVTINAAGNCTQCGTYRGSLDPLPPSPYAQQPPDYQQPYGQQGYGQQPGSGYGQQPDYGQPAGGAYGQPDYGQPGSGGPSYPPSSGPGYPPVSGAGYPPVSGGGYPQQSGAPGYPTSSPPGGYPGSGGPTYPQPTSGGGYAVSYPSIPQQQPPSKNKFLVPAIALGSTLAVLVVAILVVVGMRGNDEDDPDVLANSPNPTPSAQQSESSAPAVPGIDQCVVGEWVVNSHREEVPIDGVGNVTFNGRSPWARLSLTADGKGVTEYGTGTEYRGSVQGQTVTIKFTGRITFDYRADNGTLSLSNVKPDGTTTATVGSGQPVSEPLGGGDDPSKYTCSGDQLVQSSYNMEIKYSRVR</sequence>
<keyword evidence="4" id="KW-1185">Reference proteome</keyword>
<accession>A0ABV5CHV0</accession>
<protein>
    <submittedName>
        <fullName evidence="3">Uncharacterized protein</fullName>
    </submittedName>
</protein>
<feature type="compositionally biased region" description="Low complexity" evidence="1">
    <location>
        <begin position="36"/>
        <end position="49"/>
    </location>
</feature>
<gene>
    <name evidence="3" type="ORF">AAFH96_00440</name>
</gene>
<feature type="compositionally biased region" description="Gly residues" evidence="1">
    <location>
        <begin position="50"/>
        <end position="60"/>
    </location>
</feature>
<name>A0ABV5CHV0_9ACTN</name>
<feature type="compositionally biased region" description="Low complexity" evidence="1">
    <location>
        <begin position="209"/>
        <end position="221"/>
    </location>
</feature>
<dbReference type="EMBL" id="JBCGDC010000001">
    <property type="protein sequence ID" value="MFB6391573.1"/>
    <property type="molecule type" value="Genomic_DNA"/>
</dbReference>
<comment type="caution">
    <text evidence="3">The sequence shown here is derived from an EMBL/GenBank/DDBJ whole genome shotgun (WGS) entry which is preliminary data.</text>
</comment>
<keyword evidence="2" id="KW-0812">Transmembrane</keyword>
<feature type="compositionally biased region" description="Pro residues" evidence="1">
    <location>
        <begin position="88"/>
        <end position="98"/>
    </location>
</feature>
<keyword evidence="2" id="KW-0472">Membrane</keyword>
<dbReference type="Proteomes" id="UP001582793">
    <property type="component" value="Unassembled WGS sequence"/>
</dbReference>
<feature type="region of interest" description="Disordered" evidence="1">
    <location>
        <begin position="316"/>
        <end position="337"/>
    </location>
</feature>
<evidence type="ECO:0000256" key="2">
    <source>
        <dbReference type="SAM" id="Phobius"/>
    </source>
</evidence>
<evidence type="ECO:0000256" key="1">
    <source>
        <dbReference type="SAM" id="MobiDB-lite"/>
    </source>
</evidence>
<proteinExistence type="predicted"/>
<feature type="region of interest" description="Disordered" evidence="1">
    <location>
        <begin position="195"/>
        <end position="221"/>
    </location>
</feature>
<evidence type="ECO:0000313" key="4">
    <source>
        <dbReference type="Proteomes" id="UP001582793"/>
    </source>
</evidence>
<dbReference type="RefSeq" id="WP_375732598.1">
    <property type="nucleotide sequence ID" value="NZ_JBCGDC010000001.1"/>
</dbReference>
<feature type="region of interest" description="Disordered" evidence="1">
    <location>
        <begin position="23"/>
        <end position="161"/>
    </location>
</feature>
<feature type="compositionally biased region" description="Polar residues" evidence="1">
    <location>
        <begin position="316"/>
        <end position="326"/>
    </location>
</feature>
<organism evidence="3 4">
    <name type="scientific">Polymorphospora lycopeni</name>
    <dbReference type="NCBI Taxonomy" id="3140240"/>
    <lineage>
        <taxon>Bacteria</taxon>
        <taxon>Bacillati</taxon>
        <taxon>Actinomycetota</taxon>
        <taxon>Actinomycetes</taxon>
        <taxon>Micromonosporales</taxon>
        <taxon>Micromonosporaceae</taxon>
        <taxon>Polymorphospora</taxon>
    </lineage>
</organism>
<evidence type="ECO:0000313" key="3">
    <source>
        <dbReference type="EMBL" id="MFB6391573.1"/>
    </source>
</evidence>
<feature type="compositionally biased region" description="Low complexity" evidence="1">
    <location>
        <begin position="99"/>
        <end position="124"/>
    </location>
</feature>